<dbReference type="Proteomes" id="UP000231520">
    <property type="component" value="Genome"/>
</dbReference>
<evidence type="ECO:0000256" key="1">
    <source>
        <dbReference type="SAM" id="MobiDB-lite"/>
    </source>
</evidence>
<feature type="region of interest" description="Disordered" evidence="1">
    <location>
        <begin position="53"/>
        <end position="89"/>
    </location>
</feature>
<reference evidence="2 3" key="1">
    <citation type="journal article" date="2016" name="Genome Announc.">
        <title>Complete Genome Sequences of Five Bacteriophages That Infect Rhodobacter capsulatus.</title>
        <authorList>
            <person name="Bollivar D.W."/>
            <person name="Bernardoni B."/>
            <person name="Bockman M.R."/>
            <person name="Miller B.M."/>
            <person name="Russell D.A."/>
            <person name="Delesalle V.A."/>
            <person name="Krukonis G.P."/>
            <person name="Hatfull G.F."/>
            <person name="Cross M.R."/>
            <person name="Szewczyk M.M."/>
            <person name="Eppurath A."/>
        </authorList>
    </citation>
    <scope>NUCLEOTIDE SEQUENCE [LARGE SCALE GENOMIC DNA]</scope>
</reference>
<organism evidence="2 3">
    <name type="scientific">Rhodobacter phage RcSaxon</name>
    <dbReference type="NCBI Taxonomy" id="1698423"/>
    <lineage>
        <taxon>Viruses</taxon>
        <taxon>Duplodnaviria</taxon>
        <taxon>Heunggongvirae</taxon>
        <taxon>Uroviricota</taxon>
        <taxon>Caudoviricetes</taxon>
        <taxon>Cronusvirus</taxon>
        <taxon>Cronusvirus cronus</taxon>
    </lineage>
</organism>
<protein>
    <submittedName>
        <fullName evidence="2">Uncharacterized protein</fullName>
    </submittedName>
</protein>
<gene>
    <name evidence="2" type="ORF">RCSAXON_38</name>
</gene>
<dbReference type="EMBL" id="KT253150">
    <property type="protein sequence ID" value="AKY02705.1"/>
    <property type="molecule type" value="Genomic_DNA"/>
</dbReference>
<accession>A0A0K1Y6H8</accession>
<proteinExistence type="predicted"/>
<name>A0A0K1Y6H8_9CAUD</name>
<evidence type="ECO:0000313" key="2">
    <source>
        <dbReference type="EMBL" id="AKY02705.1"/>
    </source>
</evidence>
<evidence type="ECO:0000313" key="3">
    <source>
        <dbReference type="Proteomes" id="UP000231520"/>
    </source>
</evidence>
<sequence length="89" mass="9456">MAPFEKGPCRNCGAPHPSFGYARKGSHKMAPEKRTTIWVCGKPECRARAEAWKAKADAEGDPMAARRAAAARAPSPPPAPAAVNQPSLF</sequence>